<dbReference type="AlphaFoldDB" id="A0A183V5S7"/>
<dbReference type="WBParaSite" id="TCNE_0001609801-mRNA-1">
    <property type="protein sequence ID" value="TCNE_0001609801-mRNA-1"/>
    <property type="gene ID" value="TCNE_0001609801"/>
</dbReference>
<reference evidence="3" key="1">
    <citation type="submission" date="2016-06" db="UniProtKB">
        <authorList>
            <consortium name="WormBaseParasite"/>
        </authorList>
    </citation>
    <scope>IDENTIFICATION</scope>
</reference>
<organism evidence="2 3">
    <name type="scientific">Toxocara canis</name>
    <name type="common">Canine roundworm</name>
    <dbReference type="NCBI Taxonomy" id="6265"/>
    <lineage>
        <taxon>Eukaryota</taxon>
        <taxon>Metazoa</taxon>
        <taxon>Ecdysozoa</taxon>
        <taxon>Nematoda</taxon>
        <taxon>Chromadorea</taxon>
        <taxon>Rhabditida</taxon>
        <taxon>Spirurina</taxon>
        <taxon>Ascaridomorpha</taxon>
        <taxon>Ascaridoidea</taxon>
        <taxon>Toxocaridae</taxon>
        <taxon>Toxocara</taxon>
    </lineage>
</organism>
<sequence>MRCKQWKERVQGKAMQGGERAAERKERILTVTNRPFRAIFAPLFPASSNIQITTHSLIHSADPADQRHWFVDQRVLCYARHCMQWESRENLAALFCWLLKVRLIDDFKKNISEHLSAADEQLKEFAVRWTSADFSIDLLFGCRRSL</sequence>
<evidence type="ECO:0000313" key="3">
    <source>
        <dbReference type="WBParaSite" id="TCNE_0001609801-mRNA-1"/>
    </source>
</evidence>
<dbReference type="Proteomes" id="UP000050794">
    <property type="component" value="Unassembled WGS sequence"/>
</dbReference>
<dbReference type="EMBL" id="UYWY01023325">
    <property type="protein sequence ID" value="VDM47418.1"/>
    <property type="molecule type" value="Genomic_DNA"/>
</dbReference>
<reference evidence="1 2" key="2">
    <citation type="submission" date="2018-11" db="EMBL/GenBank/DDBJ databases">
        <authorList>
            <consortium name="Pathogen Informatics"/>
        </authorList>
    </citation>
    <scope>NUCLEOTIDE SEQUENCE [LARGE SCALE GENOMIC DNA]</scope>
</reference>
<evidence type="ECO:0000313" key="2">
    <source>
        <dbReference type="Proteomes" id="UP000050794"/>
    </source>
</evidence>
<keyword evidence="2" id="KW-1185">Reference proteome</keyword>
<name>A0A183V5S7_TOXCA</name>
<gene>
    <name evidence="1" type="ORF">TCNE_LOCUS16097</name>
</gene>
<evidence type="ECO:0000313" key="1">
    <source>
        <dbReference type="EMBL" id="VDM47418.1"/>
    </source>
</evidence>
<proteinExistence type="predicted"/>
<protein>
    <submittedName>
        <fullName evidence="1 3">Uncharacterized protein</fullName>
    </submittedName>
</protein>
<accession>A0A183V5S7</accession>